<organism evidence="2 3">
    <name type="scientific">Saccharopolyspora rhizosphaerae</name>
    <dbReference type="NCBI Taxonomy" id="2492662"/>
    <lineage>
        <taxon>Bacteria</taxon>
        <taxon>Bacillati</taxon>
        <taxon>Actinomycetota</taxon>
        <taxon>Actinomycetes</taxon>
        <taxon>Pseudonocardiales</taxon>
        <taxon>Pseudonocardiaceae</taxon>
        <taxon>Saccharopolyspora</taxon>
    </lineage>
</organism>
<dbReference type="InterPro" id="IPR034768">
    <property type="entry name" value="4FE4S_WBL"/>
</dbReference>
<comment type="caution">
    <text evidence="2">The sequence shown here is derived from an EMBL/GenBank/DDBJ whole genome shotgun (WGS) entry which is preliminary data.</text>
</comment>
<evidence type="ECO:0000313" key="2">
    <source>
        <dbReference type="EMBL" id="RRO17637.1"/>
    </source>
</evidence>
<proteinExistence type="predicted"/>
<dbReference type="EMBL" id="RSAA01000008">
    <property type="protein sequence ID" value="RRO17637.1"/>
    <property type="molecule type" value="Genomic_DNA"/>
</dbReference>
<dbReference type="Pfam" id="PF02467">
    <property type="entry name" value="Whib"/>
    <property type="match status" value="1"/>
</dbReference>
<evidence type="ECO:0000259" key="1">
    <source>
        <dbReference type="PROSITE" id="PS51674"/>
    </source>
</evidence>
<evidence type="ECO:0000313" key="3">
    <source>
        <dbReference type="Proteomes" id="UP000274515"/>
    </source>
</evidence>
<dbReference type="RefSeq" id="WP_125089968.1">
    <property type="nucleotide sequence ID" value="NZ_RSAA01000008.1"/>
</dbReference>
<sequence>MNHLDIERLQRIAAQLDRLRHVPTDVLAEVVVRDGRCMQITTDEEPPESASADPDRQLAADLCTGCTVQDACLELEFRLHGGRTLGVWGAMPDQDRRALYPIWLAHRQHGPTSNEEVTGDEGATDAR</sequence>
<feature type="domain" description="4Fe-4S Wbl-type" evidence="1">
    <location>
        <begin position="36"/>
        <end position="98"/>
    </location>
</feature>
<name>A0A426JWU7_9PSEU</name>
<dbReference type="PROSITE" id="PS51674">
    <property type="entry name" value="4FE4S_WBL"/>
    <property type="match status" value="1"/>
</dbReference>
<dbReference type="OrthoDB" id="3689751at2"/>
<dbReference type="Proteomes" id="UP000274515">
    <property type="component" value="Unassembled WGS sequence"/>
</dbReference>
<keyword evidence="3" id="KW-1185">Reference proteome</keyword>
<accession>A0A426JWU7</accession>
<dbReference type="AlphaFoldDB" id="A0A426JWU7"/>
<reference evidence="2 3" key="1">
    <citation type="submission" date="2018-11" db="EMBL/GenBank/DDBJ databases">
        <title>Saccharopolyspora rhizosphaerae sp. nov., an actinomycete isolated from rhizosphere soil in Thailand.</title>
        <authorList>
            <person name="Intra B."/>
            <person name="Euanorasetr J."/>
            <person name="Take A."/>
            <person name="Inahashi Y."/>
            <person name="Mori M."/>
            <person name="Panbangred W."/>
            <person name="Matsumoto A."/>
        </authorList>
    </citation>
    <scope>NUCLEOTIDE SEQUENCE [LARGE SCALE GENOMIC DNA]</scope>
    <source>
        <strain evidence="2 3">H219</strain>
    </source>
</reference>
<protein>
    <submittedName>
        <fullName evidence="2">WhiB family transcriptional regulator</fullName>
    </submittedName>
</protein>
<gene>
    <name evidence="2" type="ORF">EIL87_10200</name>
</gene>